<protein>
    <submittedName>
        <fullName evidence="1">Uncharacterized protein</fullName>
    </submittedName>
</protein>
<accession>A0A0K2VGZ2</accession>
<evidence type="ECO:0000313" key="1">
    <source>
        <dbReference type="EMBL" id="CDW49231.1"/>
    </source>
</evidence>
<name>A0A0K2VGZ2_LEPSM</name>
<reference evidence="1" key="1">
    <citation type="submission" date="2014-05" db="EMBL/GenBank/DDBJ databases">
        <authorList>
            <person name="Chronopoulou M."/>
        </authorList>
    </citation>
    <scope>NUCLEOTIDE SEQUENCE</scope>
    <source>
        <tissue evidence="1">Whole organism</tissue>
    </source>
</reference>
<organism evidence="1">
    <name type="scientific">Lepeophtheirus salmonis</name>
    <name type="common">Salmon louse</name>
    <name type="synonym">Caligus salmonis</name>
    <dbReference type="NCBI Taxonomy" id="72036"/>
    <lineage>
        <taxon>Eukaryota</taxon>
        <taxon>Metazoa</taxon>
        <taxon>Ecdysozoa</taxon>
        <taxon>Arthropoda</taxon>
        <taxon>Crustacea</taxon>
        <taxon>Multicrustacea</taxon>
        <taxon>Hexanauplia</taxon>
        <taxon>Copepoda</taxon>
        <taxon>Siphonostomatoida</taxon>
        <taxon>Caligidae</taxon>
        <taxon>Lepeophtheirus</taxon>
    </lineage>
</organism>
<proteinExistence type="predicted"/>
<sequence length="16" mass="1853">MHILEATNLLRNCLLV</sequence>
<dbReference type="AlphaFoldDB" id="A0A0K2VGZ2"/>
<dbReference type="EMBL" id="HACA01031870">
    <property type="protein sequence ID" value="CDW49231.1"/>
    <property type="molecule type" value="Transcribed_RNA"/>
</dbReference>